<sequence>MTTTVIADTLGDERRPDFADEVKPLLTDLHRRAYAYARDNSDAEDLVQETLLRAYRAFDRLGENYQLMPWLLAIMRNTWISRYRAAKRRPSESLVGEFLDTHVDTASRGASGETWSAEDVALRTVSDPELVAALSDLPESLRLTMYYTAIVGMSCREVSMLMDIPKGTVMSRLHRGRHQMRRALASHRS</sequence>
<keyword evidence="3 6" id="KW-0731">Sigma factor</keyword>
<dbReference type="Proteomes" id="UP000062255">
    <property type="component" value="Chromosome"/>
</dbReference>
<dbReference type="PATRIC" id="fig|134601.6.peg.4846"/>
<evidence type="ECO:0000256" key="4">
    <source>
        <dbReference type="ARBA" id="ARBA00023125"/>
    </source>
</evidence>
<dbReference type="InterPro" id="IPR013324">
    <property type="entry name" value="RNA_pol_sigma_r3/r4-like"/>
</dbReference>
<evidence type="ECO:0000256" key="5">
    <source>
        <dbReference type="ARBA" id="ARBA00023163"/>
    </source>
</evidence>
<dbReference type="InterPro" id="IPR036388">
    <property type="entry name" value="WH-like_DNA-bd_sf"/>
</dbReference>
<protein>
    <recommendedName>
        <fullName evidence="6">RNA polymerase sigma factor</fullName>
    </recommendedName>
</protein>
<dbReference type="NCBIfam" id="TIGR02937">
    <property type="entry name" value="sigma70-ECF"/>
    <property type="match status" value="1"/>
</dbReference>
<keyword evidence="5 6" id="KW-0804">Transcription</keyword>
<dbReference type="PROSITE" id="PS01063">
    <property type="entry name" value="SIGMA70_ECF"/>
    <property type="match status" value="1"/>
</dbReference>
<evidence type="ECO:0000313" key="9">
    <source>
        <dbReference type="EMBL" id="AKS34350.1"/>
    </source>
</evidence>
<feature type="domain" description="RNA polymerase sigma-70 region 2" evidence="7">
    <location>
        <begin position="25"/>
        <end position="89"/>
    </location>
</feature>
<dbReference type="GO" id="GO:0006352">
    <property type="term" value="P:DNA-templated transcription initiation"/>
    <property type="evidence" value="ECO:0007669"/>
    <property type="project" value="InterPro"/>
</dbReference>
<keyword evidence="2 6" id="KW-0805">Transcription regulation</keyword>
<dbReference type="EMBL" id="CP012150">
    <property type="protein sequence ID" value="AKS34350.1"/>
    <property type="molecule type" value="Genomic_DNA"/>
</dbReference>
<dbReference type="Gene3D" id="1.10.1740.10">
    <property type="match status" value="1"/>
</dbReference>
<dbReference type="InterPro" id="IPR013325">
    <property type="entry name" value="RNA_pol_sigma_r2"/>
</dbReference>
<comment type="similarity">
    <text evidence="1 6">Belongs to the sigma-70 factor family. ECF subfamily.</text>
</comment>
<dbReference type="InterPro" id="IPR014284">
    <property type="entry name" value="RNA_pol_sigma-70_dom"/>
</dbReference>
<dbReference type="Pfam" id="PF04542">
    <property type="entry name" value="Sigma70_r2"/>
    <property type="match status" value="1"/>
</dbReference>
<evidence type="ECO:0000256" key="6">
    <source>
        <dbReference type="RuleBase" id="RU000716"/>
    </source>
</evidence>
<dbReference type="RefSeq" id="WP_049746808.1">
    <property type="nucleotide sequence ID" value="NZ_CP012150.1"/>
</dbReference>
<dbReference type="InterPro" id="IPR039425">
    <property type="entry name" value="RNA_pol_sigma-70-like"/>
</dbReference>
<feature type="domain" description="RNA polymerase sigma factor 70 region 4 type 2" evidence="8">
    <location>
        <begin position="130"/>
        <end position="178"/>
    </location>
</feature>
<evidence type="ECO:0000259" key="7">
    <source>
        <dbReference type="Pfam" id="PF04542"/>
    </source>
</evidence>
<dbReference type="KEGG" id="mgo:AFA91_23435"/>
<dbReference type="OrthoDB" id="4735154at2"/>
<evidence type="ECO:0000259" key="8">
    <source>
        <dbReference type="Pfam" id="PF08281"/>
    </source>
</evidence>
<dbReference type="InterPro" id="IPR000838">
    <property type="entry name" value="RNA_pol_sigma70_ECF_CS"/>
</dbReference>
<dbReference type="GO" id="GO:0016987">
    <property type="term" value="F:sigma factor activity"/>
    <property type="evidence" value="ECO:0007669"/>
    <property type="project" value="UniProtKB-KW"/>
</dbReference>
<dbReference type="STRING" id="134601.AFA91_23435"/>
<name>A0A0K0XAD4_MYCGD</name>
<organism evidence="9">
    <name type="scientific">Mycolicibacterium goodii</name>
    <name type="common">Mycobacterium goodii</name>
    <dbReference type="NCBI Taxonomy" id="134601"/>
    <lineage>
        <taxon>Bacteria</taxon>
        <taxon>Bacillati</taxon>
        <taxon>Actinomycetota</taxon>
        <taxon>Actinomycetes</taxon>
        <taxon>Mycobacteriales</taxon>
        <taxon>Mycobacteriaceae</taxon>
        <taxon>Mycolicibacterium</taxon>
    </lineage>
</organism>
<dbReference type="AlphaFoldDB" id="A0A0K0XAD4"/>
<dbReference type="InterPro" id="IPR007627">
    <property type="entry name" value="RNA_pol_sigma70_r2"/>
</dbReference>
<gene>
    <name evidence="9" type="ORF">AFA91_23435</name>
</gene>
<evidence type="ECO:0000256" key="1">
    <source>
        <dbReference type="ARBA" id="ARBA00010641"/>
    </source>
</evidence>
<proteinExistence type="inferred from homology"/>
<accession>A0A0K0XAD4</accession>
<dbReference type="Gene3D" id="1.10.10.10">
    <property type="entry name" value="Winged helix-like DNA-binding domain superfamily/Winged helix DNA-binding domain"/>
    <property type="match status" value="1"/>
</dbReference>
<dbReference type="SUPFAM" id="SSF88659">
    <property type="entry name" value="Sigma3 and sigma4 domains of RNA polymerase sigma factors"/>
    <property type="match status" value="1"/>
</dbReference>
<reference evidence="9" key="1">
    <citation type="submission" date="2015-07" db="EMBL/GenBank/DDBJ databases">
        <title>Complete genome sequence of Mycobacterium goodii X7B, a facultative thermophilic biodesulfurizing bacterium.</title>
        <authorList>
            <person name="Yu B."/>
            <person name="Li F."/>
            <person name="Xu P."/>
        </authorList>
    </citation>
    <scope>NUCLEOTIDE SEQUENCE [LARGE SCALE GENOMIC DNA]</scope>
    <source>
        <strain evidence="9">X7B</strain>
    </source>
</reference>
<dbReference type="PANTHER" id="PTHR43133">
    <property type="entry name" value="RNA POLYMERASE ECF-TYPE SIGMA FACTO"/>
    <property type="match status" value="1"/>
</dbReference>
<dbReference type="GO" id="GO:0006950">
    <property type="term" value="P:response to stress"/>
    <property type="evidence" value="ECO:0007669"/>
    <property type="project" value="UniProtKB-ARBA"/>
</dbReference>
<dbReference type="GO" id="GO:0003677">
    <property type="term" value="F:DNA binding"/>
    <property type="evidence" value="ECO:0007669"/>
    <property type="project" value="UniProtKB-KW"/>
</dbReference>
<keyword evidence="4 6" id="KW-0238">DNA-binding</keyword>
<dbReference type="SUPFAM" id="SSF88946">
    <property type="entry name" value="Sigma2 domain of RNA polymerase sigma factors"/>
    <property type="match status" value="1"/>
</dbReference>
<dbReference type="PANTHER" id="PTHR43133:SF59">
    <property type="entry name" value="ECF RNA POLYMERASE SIGMA FACTOR SIGR"/>
    <property type="match status" value="1"/>
</dbReference>
<dbReference type="Pfam" id="PF08281">
    <property type="entry name" value="Sigma70_r4_2"/>
    <property type="match status" value="1"/>
</dbReference>
<dbReference type="InterPro" id="IPR013249">
    <property type="entry name" value="RNA_pol_sigma70_r4_t2"/>
</dbReference>
<evidence type="ECO:0000256" key="3">
    <source>
        <dbReference type="ARBA" id="ARBA00023082"/>
    </source>
</evidence>
<evidence type="ECO:0000256" key="2">
    <source>
        <dbReference type="ARBA" id="ARBA00023015"/>
    </source>
</evidence>